<evidence type="ECO:0000313" key="3">
    <source>
        <dbReference type="Proteomes" id="UP000022910"/>
    </source>
</evidence>
<feature type="chain" id="PRO_5001475145" evidence="1">
    <location>
        <begin position="22"/>
        <end position="172"/>
    </location>
</feature>
<evidence type="ECO:0000256" key="1">
    <source>
        <dbReference type="SAM" id="SignalP"/>
    </source>
</evidence>
<keyword evidence="1" id="KW-0732">Signal</keyword>
<name>A0A015INE3_RHIIW</name>
<feature type="signal peptide" evidence="1">
    <location>
        <begin position="1"/>
        <end position="21"/>
    </location>
</feature>
<reference evidence="2 3" key="1">
    <citation type="submission" date="2014-02" db="EMBL/GenBank/DDBJ databases">
        <title>Single nucleus genome sequencing reveals high similarity among nuclei of an endomycorrhizal fungus.</title>
        <authorList>
            <person name="Lin K."/>
            <person name="Geurts R."/>
            <person name="Zhang Z."/>
            <person name="Limpens E."/>
            <person name="Saunders D.G."/>
            <person name="Mu D."/>
            <person name="Pang E."/>
            <person name="Cao H."/>
            <person name="Cha H."/>
            <person name="Lin T."/>
            <person name="Zhou Q."/>
            <person name="Shang Y."/>
            <person name="Li Y."/>
            <person name="Ivanov S."/>
            <person name="Sharma T."/>
            <person name="Velzen R.V."/>
            <person name="Ruijter N.D."/>
            <person name="Aanen D.K."/>
            <person name="Win J."/>
            <person name="Kamoun S."/>
            <person name="Bisseling T."/>
            <person name="Huang S."/>
        </authorList>
    </citation>
    <scope>NUCLEOTIDE SEQUENCE [LARGE SCALE GENOMIC DNA]</scope>
    <source>
        <strain evidence="3">DAOM197198w</strain>
    </source>
</reference>
<dbReference type="OrthoDB" id="2357055at2759"/>
<gene>
    <name evidence="2" type="ORF">RirG_222560</name>
</gene>
<accession>A0A015INE3</accession>
<dbReference type="AlphaFoldDB" id="A0A015INE3"/>
<proteinExistence type="predicted"/>
<dbReference type="HOGENOM" id="CLU_1556086_0_0_1"/>
<organism evidence="2 3">
    <name type="scientific">Rhizophagus irregularis (strain DAOM 197198w)</name>
    <name type="common">Glomus intraradices</name>
    <dbReference type="NCBI Taxonomy" id="1432141"/>
    <lineage>
        <taxon>Eukaryota</taxon>
        <taxon>Fungi</taxon>
        <taxon>Fungi incertae sedis</taxon>
        <taxon>Mucoromycota</taxon>
        <taxon>Glomeromycotina</taxon>
        <taxon>Glomeromycetes</taxon>
        <taxon>Glomerales</taxon>
        <taxon>Glomeraceae</taxon>
        <taxon>Rhizophagus</taxon>
    </lineage>
</organism>
<protein>
    <submittedName>
        <fullName evidence="2">Uncharacterized protein</fullName>
    </submittedName>
</protein>
<keyword evidence="3" id="KW-1185">Reference proteome</keyword>
<sequence>MARNFIISFLVLLFIITFTNSIPLDERSISHRGESSIVKRQDSPPYYVLHAFFEPEFDPFGEVGEYVTGTFTFTLMNDGGIRVIGQCNTGFTDPDPSVYSIIIVRRPVCPTYISHLDLTPFLQYYINVPGTSGFQHDFYNTFTLEEIHHMFVVVKMGATPIGAAYIQAVGED</sequence>
<dbReference type="Proteomes" id="UP000022910">
    <property type="component" value="Unassembled WGS sequence"/>
</dbReference>
<evidence type="ECO:0000313" key="2">
    <source>
        <dbReference type="EMBL" id="EXX55750.1"/>
    </source>
</evidence>
<dbReference type="EMBL" id="JEMT01028027">
    <property type="protein sequence ID" value="EXX55750.1"/>
    <property type="molecule type" value="Genomic_DNA"/>
</dbReference>
<comment type="caution">
    <text evidence="2">The sequence shown here is derived from an EMBL/GenBank/DDBJ whole genome shotgun (WGS) entry which is preliminary data.</text>
</comment>